<evidence type="ECO:0000256" key="1">
    <source>
        <dbReference type="SAM" id="Phobius"/>
    </source>
</evidence>
<dbReference type="RefSeq" id="WP_179168070.1">
    <property type="nucleotide sequence ID" value="NZ_CP058529.1"/>
</dbReference>
<evidence type="ECO:0000313" key="2">
    <source>
        <dbReference type="EMBL" id="QLG26495.1"/>
    </source>
</evidence>
<dbReference type="KEGG" id="halg:HUG10_02595"/>
<gene>
    <name evidence="2" type="ORF">HUG10_02595</name>
</gene>
<protein>
    <submittedName>
        <fullName evidence="2">Uncharacterized protein</fullName>
    </submittedName>
</protein>
<dbReference type="AlphaFoldDB" id="A0A7D5KKA4"/>
<dbReference type="EMBL" id="CP058529">
    <property type="protein sequence ID" value="QLG26495.1"/>
    <property type="molecule type" value="Genomic_DNA"/>
</dbReference>
<dbReference type="InterPro" id="IPR055713">
    <property type="entry name" value="DUF7289"/>
</dbReference>
<proteinExistence type="predicted"/>
<name>A0A7D5KKA4_9EURY</name>
<keyword evidence="3" id="KW-1185">Reference proteome</keyword>
<dbReference type="GeneID" id="56027686"/>
<keyword evidence="1" id="KW-0472">Membrane</keyword>
<sequence>MQRGNSGDRAVSETIGFVLVFSLVVSSVGAVYVVGFQGLTDARDGERVDNAERAFEVMAHNVEDLTRRGVESRATEIRIADAGIRAGAPITMNVTGDYDETDPNSAEDFVTGNVTITPLVYETAAGGDRVRYSNGAVLRGNDDGMVMREYPDFVIDENRTVIPIVQTSVFGTQRVDGSATVLVRTERTLSDVLIAERGTYDSVTLRLHTPNTDPWERYFTEQGMTCSVPTEGTLQCSANDVQRLTVVVFDVDVTFE</sequence>
<dbReference type="Pfam" id="PF23960">
    <property type="entry name" value="DUF7289"/>
    <property type="match status" value="1"/>
</dbReference>
<keyword evidence="1" id="KW-1133">Transmembrane helix</keyword>
<dbReference type="Proteomes" id="UP000509750">
    <property type="component" value="Chromosome"/>
</dbReference>
<feature type="transmembrane region" description="Helical" evidence="1">
    <location>
        <begin position="15"/>
        <end position="34"/>
    </location>
</feature>
<dbReference type="OrthoDB" id="118051at2157"/>
<accession>A0A7D5KKA4</accession>
<evidence type="ECO:0000313" key="3">
    <source>
        <dbReference type="Proteomes" id="UP000509750"/>
    </source>
</evidence>
<reference evidence="2 3" key="1">
    <citation type="submission" date="2020-07" db="EMBL/GenBank/DDBJ databases">
        <title>Gai3-2, isolated from salt lake.</title>
        <authorList>
            <person name="Cui H."/>
            <person name="Shi X."/>
        </authorList>
    </citation>
    <scope>NUCLEOTIDE SEQUENCE [LARGE SCALE GENOMIC DNA]</scope>
    <source>
        <strain evidence="2 3">Gai3-2</strain>
    </source>
</reference>
<keyword evidence="1" id="KW-0812">Transmembrane</keyword>
<organism evidence="2 3">
    <name type="scientific">Halorarum halophilum</name>
    <dbReference type="NCBI Taxonomy" id="2743090"/>
    <lineage>
        <taxon>Archaea</taxon>
        <taxon>Methanobacteriati</taxon>
        <taxon>Methanobacteriota</taxon>
        <taxon>Stenosarchaea group</taxon>
        <taxon>Halobacteria</taxon>
        <taxon>Halobacteriales</taxon>
        <taxon>Haloferacaceae</taxon>
        <taxon>Halorarum</taxon>
    </lineage>
</organism>